<dbReference type="AlphaFoldDB" id="A0A1M6LAA1"/>
<feature type="domain" description="DUF4326" evidence="2">
    <location>
        <begin position="9"/>
        <end position="101"/>
    </location>
</feature>
<gene>
    <name evidence="3" type="ORF">SAMN02745194_03103</name>
</gene>
<keyword evidence="4" id="KW-1185">Reference proteome</keyword>
<evidence type="ECO:0000313" key="4">
    <source>
        <dbReference type="Proteomes" id="UP000184387"/>
    </source>
</evidence>
<evidence type="ECO:0000313" key="3">
    <source>
        <dbReference type="EMBL" id="SHJ68136.1"/>
    </source>
</evidence>
<dbReference type="InterPro" id="IPR025475">
    <property type="entry name" value="DUF4326"/>
</dbReference>
<protein>
    <recommendedName>
        <fullName evidence="2">DUF4326 domain-containing protein</fullName>
    </recommendedName>
</protein>
<feature type="region of interest" description="Disordered" evidence="1">
    <location>
        <begin position="1"/>
        <end position="47"/>
    </location>
</feature>
<dbReference type="EMBL" id="FQZF01000018">
    <property type="protein sequence ID" value="SHJ68136.1"/>
    <property type="molecule type" value="Genomic_DNA"/>
</dbReference>
<accession>A0A1M6LAA1</accession>
<evidence type="ECO:0000256" key="1">
    <source>
        <dbReference type="SAM" id="MobiDB-lite"/>
    </source>
</evidence>
<dbReference type="STRING" id="198092.SAMN02745194_03103"/>
<dbReference type="Pfam" id="PF14216">
    <property type="entry name" value="DUF4326"/>
    <property type="match status" value="1"/>
</dbReference>
<proteinExistence type="predicted"/>
<organism evidence="3 4">
    <name type="scientific">Muricoccus roseus</name>
    <dbReference type="NCBI Taxonomy" id="198092"/>
    <lineage>
        <taxon>Bacteria</taxon>
        <taxon>Pseudomonadati</taxon>
        <taxon>Pseudomonadota</taxon>
        <taxon>Alphaproteobacteria</taxon>
        <taxon>Acetobacterales</taxon>
        <taxon>Roseomonadaceae</taxon>
        <taxon>Muricoccus</taxon>
    </lineage>
</organism>
<dbReference type="RefSeq" id="WP_073136311.1">
    <property type="nucleotide sequence ID" value="NZ_FQZF01000018.1"/>
</dbReference>
<evidence type="ECO:0000259" key="2">
    <source>
        <dbReference type="Pfam" id="PF14216"/>
    </source>
</evidence>
<sequence length="114" mass="12670">MPERVQLSRKKGWRMPPNTVSVARPTKWGNPFKVGRPGSGLPEHKTQQGAVSAFRRAILNPVGGHGHLLDFDPHEVVALRGKNLACWCLLHEPCHADVLLEIANRPLICEVTRV</sequence>
<dbReference type="Proteomes" id="UP000184387">
    <property type="component" value="Unassembled WGS sequence"/>
</dbReference>
<name>A0A1M6LAA1_9PROT</name>
<reference evidence="3 4" key="1">
    <citation type="submission" date="2016-11" db="EMBL/GenBank/DDBJ databases">
        <authorList>
            <person name="Jaros S."/>
            <person name="Januszkiewicz K."/>
            <person name="Wedrychowicz H."/>
        </authorList>
    </citation>
    <scope>NUCLEOTIDE SEQUENCE [LARGE SCALE GENOMIC DNA]</scope>
    <source>
        <strain evidence="3 4">DSM 14916</strain>
    </source>
</reference>
<dbReference type="OrthoDB" id="3483205at2"/>